<accession>A0A9N7YHS6</accession>
<feature type="compositionally biased region" description="Basic and acidic residues" evidence="1">
    <location>
        <begin position="1"/>
        <end position="31"/>
    </location>
</feature>
<evidence type="ECO:0000256" key="1">
    <source>
        <dbReference type="SAM" id="MobiDB-lite"/>
    </source>
</evidence>
<evidence type="ECO:0000313" key="3">
    <source>
        <dbReference type="Proteomes" id="UP001153269"/>
    </source>
</evidence>
<dbReference type="AlphaFoldDB" id="A0A9N7YHS6"/>
<comment type="caution">
    <text evidence="2">The sequence shown here is derived from an EMBL/GenBank/DDBJ whole genome shotgun (WGS) entry which is preliminary data.</text>
</comment>
<keyword evidence="3" id="KW-1185">Reference proteome</keyword>
<evidence type="ECO:0000313" key="2">
    <source>
        <dbReference type="EMBL" id="CAB1426153.1"/>
    </source>
</evidence>
<feature type="region of interest" description="Disordered" evidence="1">
    <location>
        <begin position="1"/>
        <end position="46"/>
    </location>
</feature>
<proteinExistence type="predicted"/>
<dbReference type="Proteomes" id="UP001153269">
    <property type="component" value="Unassembled WGS sequence"/>
</dbReference>
<gene>
    <name evidence="2" type="ORF">PLEPLA_LOCUS14088</name>
</gene>
<sequence length="154" mass="16900">MEERKERNKGEERMQNKRAIEGKSDRREKDSVGGGHEGGSFPANTRRPELRRGLWLVTYPDRRLCFSARPPPLSPLSGWLASQQASFPASQPRAEEGAVTRILYLATSNLTSSLQISSSPPPNPLTPDYIAFCPSLLTHSGIIIQGSSDPLPSS</sequence>
<protein>
    <submittedName>
        <fullName evidence="2">Uncharacterized protein</fullName>
    </submittedName>
</protein>
<name>A0A9N7YHS6_PLEPL</name>
<organism evidence="2 3">
    <name type="scientific">Pleuronectes platessa</name>
    <name type="common">European plaice</name>
    <dbReference type="NCBI Taxonomy" id="8262"/>
    <lineage>
        <taxon>Eukaryota</taxon>
        <taxon>Metazoa</taxon>
        <taxon>Chordata</taxon>
        <taxon>Craniata</taxon>
        <taxon>Vertebrata</taxon>
        <taxon>Euteleostomi</taxon>
        <taxon>Actinopterygii</taxon>
        <taxon>Neopterygii</taxon>
        <taxon>Teleostei</taxon>
        <taxon>Neoteleostei</taxon>
        <taxon>Acanthomorphata</taxon>
        <taxon>Carangaria</taxon>
        <taxon>Pleuronectiformes</taxon>
        <taxon>Pleuronectoidei</taxon>
        <taxon>Pleuronectidae</taxon>
        <taxon>Pleuronectes</taxon>
    </lineage>
</organism>
<dbReference type="EMBL" id="CADEAL010000862">
    <property type="protein sequence ID" value="CAB1426153.1"/>
    <property type="molecule type" value="Genomic_DNA"/>
</dbReference>
<reference evidence="2" key="1">
    <citation type="submission" date="2020-03" db="EMBL/GenBank/DDBJ databases">
        <authorList>
            <person name="Weist P."/>
        </authorList>
    </citation>
    <scope>NUCLEOTIDE SEQUENCE</scope>
</reference>